<dbReference type="OrthoDB" id="952876at2759"/>
<name>A0A2Z7AAW0_9LAMI</name>
<dbReference type="Proteomes" id="UP000250235">
    <property type="component" value="Unassembled WGS sequence"/>
</dbReference>
<sequence>MWDSNTSCSDQIPNGGLMNKHINDIRDCKFVYTMADCPRRLDRLGSFKEECQRIQLAADSAICGADTRESRFSNVIEEDNSIENHNTVKRLKHERTDSGLLHHVVETRYTARNKGKRFAHKSSLCHNSASLIHPPPFSAGTSLSKYRIAEILGLICDQDADLKMRHVQRRAKAFVDQMFIDRRFTGYHVTSSECKPFSDALEILSTNKDLFMEFLPDPNPMLARFIRPVQDAKFSEFDSKYDTSSENGNLKRFIEKIDHKCQYASKPHFTRPLDKIVILKPAPQKTRSSENITFRCSSVQSHQKLGGKVPNPKPTSFSFKGIKRKLQHTFGGNRIGSKQLSMKGNSNKLANNRPIFRVAHCICSRMDAVNSFKSSKIVEIRENVSKKSPFRSIDRPENICMKETVRRKIDFPSVSLSKKKEFDVIFEAKRQLYASVNDVNALENMKRKGSPKTVSQMLSSPEYDFSWPISPKRGTAQMRVSNYSNSPRNSCLITKERQRICPSPLRPDKDGTYDEDYKICEGIETLKAKNISSRIPTDDHKYCTGLSETDEVDFNNGEQEIAEIDSIQKHELCTSEVESESITVKGSDDTELLEDDESAVHFVDTHSENETLGSTLDDITFTPLSSCDSTKYQEHPSPVSVLDPFFTDIIHSPPSTSFQTVERLRPLRLDFEECSSYSTPQDPQLDIKTCNINEQDQISVYVHLVLQASRMNWDHASEISPLPEELIHASLFDELEFPLIDPHLYPRLLFDHINEVLLEICEWNFSTPAWLTSIKPKIMSLPLEEVVLDEIMKEADFYVLPQTETRTLNQIVSKDISNSRMWLDARFETEQVVNQVSGDIIEELILNVLLEFHT</sequence>
<dbReference type="PANTHER" id="PTHR47212">
    <property type="entry name" value="ADHESIN-LIKE PROTEIN, PUTATIVE (DUF3741)-RELATED"/>
    <property type="match status" value="1"/>
</dbReference>
<gene>
    <name evidence="3" type="ORF">F511_24893</name>
</gene>
<accession>A0A2Z7AAW0</accession>
<dbReference type="InterPro" id="IPR025486">
    <property type="entry name" value="DUF4378"/>
</dbReference>
<feature type="domain" description="DUF3741" evidence="1">
    <location>
        <begin position="177"/>
        <end position="219"/>
    </location>
</feature>
<keyword evidence="4" id="KW-1185">Reference proteome</keyword>
<dbReference type="InterPro" id="IPR022212">
    <property type="entry name" value="DUF3741"/>
</dbReference>
<evidence type="ECO:0000259" key="1">
    <source>
        <dbReference type="Pfam" id="PF12552"/>
    </source>
</evidence>
<dbReference type="AlphaFoldDB" id="A0A2Z7AAW0"/>
<organism evidence="3 4">
    <name type="scientific">Dorcoceras hygrometricum</name>
    <dbReference type="NCBI Taxonomy" id="472368"/>
    <lineage>
        <taxon>Eukaryota</taxon>
        <taxon>Viridiplantae</taxon>
        <taxon>Streptophyta</taxon>
        <taxon>Embryophyta</taxon>
        <taxon>Tracheophyta</taxon>
        <taxon>Spermatophyta</taxon>
        <taxon>Magnoliopsida</taxon>
        <taxon>eudicotyledons</taxon>
        <taxon>Gunneridae</taxon>
        <taxon>Pentapetalae</taxon>
        <taxon>asterids</taxon>
        <taxon>lamiids</taxon>
        <taxon>Lamiales</taxon>
        <taxon>Gesneriaceae</taxon>
        <taxon>Didymocarpoideae</taxon>
        <taxon>Trichosporeae</taxon>
        <taxon>Loxocarpinae</taxon>
        <taxon>Dorcoceras</taxon>
    </lineage>
</organism>
<dbReference type="PANTHER" id="PTHR47212:SF4">
    <property type="entry name" value="ADHESIN-LIKE PROTEIN, PUTATIVE (DUF3741)-RELATED"/>
    <property type="match status" value="1"/>
</dbReference>
<dbReference type="EMBL" id="KV019580">
    <property type="protein sequence ID" value="KZV16100.1"/>
    <property type="molecule type" value="Genomic_DNA"/>
</dbReference>
<reference evidence="3 4" key="1">
    <citation type="journal article" date="2015" name="Proc. Natl. Acad. Sci. U.S.A.">
        <title>The resurrection genome of Boea hygrometrica: A blueprint for survival of dehydration.</title>
        <authorList>
            <person name="Xiao L."/>
            <person name="Yang G."/>
            <person name="Zhang L."/>
            <person name="Yang X."/>
            <person name="Zhao S."/>
            <person name="Ji Z."/>
            <person name="Zhou Q."/>
            <person name="Hu M."/>
            <person name="Wang Y."/>
            <person name="Chen M."/>
            <person name="Xu Y."/>
            <person name="Jin H."/>
            <person name="Xiao X."/>
            <person name="Hu G."/>
            <person name="Bao F."/>
            <person name="Hu Y."/>
            <person name="Wan P."/>
            <person name="Li L."/>
            <person name="Deng X."/>
            <person name="Kuang T."/>
            <person name="Xiang C."/>
            <person name="Zhu J.K."/>
            <person name="Oliver M.J."/>
            <person name="He Y."/>
        </authorList>
    </citation>
    <scope>NUCLEOTIDE SEQUENCE [LARGE SCALE GENOMIC DNA]</scope>
    <source>
        <strain evidence="4">cv. XS01</strain>
    </source>
</reference>
<evidence type="ECO:0000313" key="3">
    <source>
        <dbReference type="EMBL" id="KZV16100.1"/>
    </source>
</evidence>
<protein>
    <recommendedName>
        <fullName evidence="5">DUF4378 domain-containing protein</fullName>
    </recommendedName>
</protein>
<proteinExistence type="predicted"/>
<evidence type="ECO:0000259" key="2">
    <source>
        <dbReference type="Pfam" id="PF14309"/>
    </source>
</evidence>
<dbReference type="Pfam" id="PF14309">
    <property type="entry name" value="DUF4378"/>
    <property type="match status" value="1"/>
</dbReference>
<feature type="domain" description="DUF4378" evidence="2">
    <location>
        <begin position="700"/>
        <end position="845"/>
    </location>
</feature>
<evidence type="ECO:0000313" key="4">
    <source>
        <dbReference type="Proteomes" id="UP000250235"/>
    </source>
</evidence>
<evidence type="ECO:0008006" key="5">
    <source>
        <dbReference type="Google" id="ProtNLM"/>
    </source>
</evidence>
<dbReference type="Pfam" id="PF12552">
    <property type="entry name" value="DUF3741"/>
    <property type="match status" value="1"/>
</dbReference>